<reference evidence="2" key="1">
    <citation type="submission" date="2022-11" db="EMBL/GenBank/DDBJ databases">
        <title>Lacinutrix neustonica HL-RS19T sp. nov., isolated from the surface microlayer sample of brackish Lake Shihwa.</title>
        <authorList>
            <person name="Choi J.Y."/>
            <person name="Hwang C.Y."/>
        </authorList>
    </citation>
    <scope>NUCLEOTIDE SEQUENCE</scope>
    <source>
        <strain evidence="2">HL-RS19</strain>
    </source>
</reference>
<protein>
    <submittedName>
        <fullName evidence="2">Uncharacterized protein</fullName>
    </submittedName>
</protein>
<dbReference type="Proteomes" id="UP001164705">
    <property type="component" value="Chromosome"/>
</dbReference>
<evidence type="ECO:0000313" key="2">
    <source>
        <dbReference type="EMBL" id="WAC02362.1"/>
    </source>
</evidence>
<feature type="chain" id="PRO_5039638348" evidence="1">
    <location>
        <begin position="25"/>
        <end position="139"/>
    </location>
</feature>
<gene>
    <name evidence="2" type="ORF">N7U66_01075</name>
</gene>
<feature type="signal peptide" evidence="1">
    <location>
        <begin position="1"/>
        <end position="24"/>
    </location>
</feature>
<dbReference type="KEGG" id="lnu:N7U66_01075"/>
<dbReference type="RefSeq" id="WP_267676959.1">
    <property type="nucleotide sequence ID" value="NZ_CP113088.1"/>
</dbReference>
<dbReference type="AlphaFoldDB" id="A0A9E8MVH3"/>
<keyword evidence="3" id="KW-1185">Reference proteome</keyword>
<evidence type="ECO:0000313" key="3">
    <source>
        <dbReference type="Proteomes" id="UP001164705"/>
    </source>
</evidence>
<evidence type="ECO:0000256" key="1">
    <source>
        <dbReference type="SAM" id="SignalP"/>
    </source>
</evidence>
<name>A0A9E8MVH3_9FLAO</name>
<organism evidence="2 3">
    <name type="scientific">Lacinutrix neustonica</name>
    <dbReference type="NCBI Taxonomy" id="2980107"/>
    <lineage>
        <taxon>Bacteria</taxon>
        <taxon>Pseudomonadati</taxon>
        <taxon>Bacteroidota</taxon>
        <taxon>Flavobacteriia</taxon>
        <taxon>Flavobacteriales</taxon>
        <taxon>Flavobacteriaceae</taxon>
        <taxon>Lacinutrix</taxon>
    </lineage>
</organism>
<proteinExistence type="predicted"/>
<keyword evidence="1" id="KW-0732">Signal</keyword>
<sequence length="139" mass="16232">MKVKQIPKLFLVLFLLIGVTNTYANTKNTVVTTEDKSIPLAEFLDRLSEEYNVFFTYNPELVSGTILDPKKYDYNKLERIIRKLEHKTRLDFEYLGNKYYVIYNKKSDTPEVKGLINNLDTSNITVDNILDNLQETVSR</sequence>
<dbReference type="EMBL" id="CP113088">
    <property type="protein sequence ID" value="WAC02362.1"/>
    <property type="molecule type" value="Genomic_DNA"/>
</dbReference>
<accession>A0A9E8MVH3</accession>